<proteinExistence type="predicted"/>
<dbReference type="RefSeq" id="WP_318107401.1">
    <property type="nucleotide sequence ID" value="NZ_CP137573.1"/>
</dbReference>
<dbReference type="Proteomes" id="UP001301731">
    <property type="component" value="Chromosome"/>
</dbReference>
<reference evidence="1 2" key="1">
    <citation type="submission" date="2023-10" db="EMBL/GenBank/DDBJ databases">
        <title>The genome sequence of Streptomyces sp. HUAS YS2.</title>
        <authorList>
            <person name="Mo P."/>
        </authorList>
    </citation>
    <scope>NUCLEOTIDE SEQUENCE [LARGE SCALE GENOMIC DNA]</scope>
    <source>
        <strain evidence="1 2">HUAS YS2</strain>
    </source>
</reference>
<gene>
    <name evidence="1" type="ORF">R2D22_27665</name>
</gene>
<evidence type="ECO:0000313" key="1">
    <source>
        <dbReference type="EMBL" id="WOX24957.1"/>
    </source>
</evidence>
<protein>
    <submittedName>
        <fullName evidence="1">Uncharacterized protein</fullName>
    </submittedName>
</protein>
<name>A0ABZ0LZT8_9ACTN</name>
<keyword evidence="2" id="KW-1185">Reference proteome</keyword>
<accession>A0ABZ0LZT8</accession>
<organism evidence="1 2">
    <name type="scientific">Streptomyces solicathayae</name>
    <dbReference type="NCBI Taxonomy" id="3081768"/>
    <lineage>
        <taxon>Bacteria</taxon>
        <taxon>Bacillati</taxon>
        <taxon>Actinomycetota</taxon>
        <taxon>Actinomycetes</taxon>
        <taxon>Kitasatosporales</taxon>
        <taxon>Streptomycetaceae</taxon>
        <taxon>Streptomyces</taxon>
    </lineage>
</organism>
<sequence>MEELHPPIDRLSVATSSAIRIAERTGPDYHLAPGRTAECLAAYRRFLSRPGSRLLLTRSDCPACPGCAYDDVAEVRDALEAVMLALPARPRAELRRLLGPLDAAFLRRTLPNPDPRPDRWDGRQGMREPWWYRRAYDDD</sequence>
<dbReference type="EMBL" id="CP137573">
    <property type="protein sequence ID" value="WOX24957.1"/>
    <property type="molecule type" value="Genomic_DNA"/>
</dbReference>
<evidence type="ECO:0000313" key="2">
    <source>
        <dbReference type="Proteomes" id="UP001301731"/>
    </source>
</evidence>